<keyword evidence="5 16" id="KW-0285">Flavoprotein</keyword>
<evidence type="ECO:0000256" key="1">
    <source>
        <dbReference type="ARBA" id="ARBA00022448"/>
    </source>
</evidence>
<evidence type="ECO:0000256" key="11">
    <source>
        <dbReference type="ARBA" id="ARBA00023053"/>
    </source>
</evidence>
<keyword evidence="11 16" id="KW-0915">Sodium</keyword>
<dbReference type="Pfam" id="PF04205">
    <property type="entry name" value="FMN_bind"/>
    <property type="match status" value="1"/>
</dbReference>
<dbReference type="PIRSF" id="PIRSF009437">
    <property type="entry name" value="NQR-1_subunit_C"/>
    <property type="match status" value="1"/>
</dbReference>
<keyword evidence="4 16" id="KW-0597">Phosphoprotein</keyword>
<protein>
    <recommendedName>
        <fullName evidence="16 17">Na(+)-translocating NADH-quinone reductase subunit C</fullName>
        <shortName evidence="16 17">Na(+)-NQR subunit C</shortName>
        <shortName evidence="16 17">Na(+)-translocating NQR subunit C</shortName>
        <ecNumber evidence="16 17">7.2.1.1</ecNumber>
    </recommendedName>
    <alternativeName>
        <fullName evidence="16 17">NQR complex subunit C</fullName>
    </alternativeName>
    <alternativeName>
        <fullName evidence="16 17">NQR-1 subunit C</fullName>
    </alternativeName>
</protein>
<keyword evidence="12 16" id="KW-0406">Ion transport</keyword>
<dbReference type="InterPro" id="IPR007329">
    <property type="entry name" value="FMN-bd"/>
</dbReference>
<comment type="subunit">
    <text evidence="16 17">Composed of six subunits; NqrA, NqrB, NqrC, NqrD, NqrE and NqrF.</text>
</comment>
<evidence type="ECO:0000259" key="18">
    <source>
        <dbReference type="SMART" id="SM00900"/>
    </source>
</evidence>
<comment type="function">
    <text evidence="16">NQR complex catalyzes the reduction of ubiquinone-1 to ubiquinol by two successive reactions, coupled with the transport of Na(+) ions from the cytoplasm to the periplasm. NqrA to NqrE are probably involved in the second step, the conversion of ubisemiquinone to ubiquinol.</text>
</comment>
<reference evidence="19 20" key="1">
    <citation type="submission" date="2018-02" db="EMBL/GenBank/DDBJ databases">
        <title>Comparative genomes isolates from brazilian mangrove.</title>
        <authorList>
            <person name="Araujo J.E."/>
            <person name="Taketani R.G."/>
            <person name="Silva M.C.P."/>
            <person name="Loureco M.V."/>
            <person name="Andreote F.D."/>
        </authorList>
    </citation>
    <scope>NUCLEOTIDE SEQUENCE [LARGE SCALE GENOMIC DNA]</scope>
    <source>
        <strain evidence="19 20">HEX-2 MGV</strain>
    </source>
</reference>
<keyword evidence="14 16" id="KW-0472">Membrane</keyword>
<keyword evidence="15 16" id="KW-0739">Sodium transport</keyword>
<dbReference type="SMART" id="SM00900">
    <property type="entry name" value="FMN_bind"/>
    <property type="match status" value="1"/>
</dbReference>
<comment type="similarity">
    <text evidence="16 17">Belongs to the NqrC family.</text>
</comment>
<feature type="domain" description="FMN-binding" evidence="18">
    <location>
        <begin position="151"/>
        <end position="247"/>
    </location>
</feature>
<keyword evidence="7 16" id="KW-0812">Transmembrane</keyword>
<dbReference type="NCBIfam" id="TIGR01938">
    <property type="entry name" value="nqrC"/>
    <property type="match status" value="1"/>
</dbReference>
<evidence type="ECO:0000256" key="7">
    <source>
        <dbReference type="ARBA" id="ARBA00022692"/>
    </source>
</evidence>
<dbReference type="HAMAP" id="MF_00427">
    <property type="entry name" value="NqrC"/>
    <property type="match status" value="1"/>
</dbReference>
<keyword evidence="10 16" id="KW-0520">NAD</keyword>
<sequence length="264" mass="28404">MRRDSVAGTILVAAVLCVVCSVIVSGTAVGLKSFQEANSKLDKQRNVLAAADLLKPEDTTADIEAKFKKNFEKHFVNLETGEVVSDEQLKEAGVVDPATYDPAEARDNPKLNHSVEGLPGLVKTEKFVDVYLVKSDDGKLTGIVLPIYGKGLWSTMYGFLALDADLKTAKGITFYSHGETPGLGGEVDNPNWKAQWPGKKVRDDEGNVLIEVVKGAGSGDSQVDGLSGATITTKGVDHFVRFWLGEEGFGPYLKNLESKEKSDG</sequence>
<evidence type="ECO:0000256" key="16">
    <source>
        <dbReference type="HAMAP-Rule" id="MF_00427"/>
    </source>
</evidence>
<evidence type="ECO:0000256" key="6">
    <source>
        <dbReference type="ARBA" id="ARBA00022643"/>
    </source>
</evidence>
<dbReference type="OrthoDB" id="9794010at2"/>
<evidence type="ECO:0000256" key="5">
    <source>
        <dbReference type="ARBA" id="ARBA00022630"/>
    </source>
</evidence>
<dbReference type="PANTHER" id="PTHR37838:SF1">
    <property type="entry name" value="NA(+)-TRANSLOCATING NADH-QUINONE REDUCTASE SUBUNIT C"/>
    <property type="match status" value="1"/>
</dbReference>
<evidence type="ECO:0000256" key="12">
    <source>
        <dbReference type="ARBA" id="ARBA00023065"/>
    </source>
</evidence>
<name>A0A2S8G371_9BACT</name>
<dbReference type="InterPro" id="IPR010204">
    <property type="entry name" value="NqrC"/>
</dbReference>
<keyword evidence="1 16" id="KW-0813">Transport</keyword>
<comment type="catalytic activity">
    <reaction evidence="16 17">
        <text>a ubiquinone + n Na(+)(in) + NADH + H(+) = a ubiquinol + n Na(+)(out) + NAD(+)</text>
        <dbReference type="Rhea" id="RHEA:47748"/>
        <dbReference type="Rhea" id="RHEA-COMP:9565"/>
        <dbReference type="Rhea" id="RHEA-COMP:9566"/>
        <dbReference type="ChEBI" id="CHEBI:15378"/>
        <dbReference type="ChEBI" id="CHEBI:16389"/>
        <dbReference type="ChEBI" id="CHEBI:17976"/>
        <dbReference type="ChEBI" id="CHEBI:29101"/>
        <dbReference type="ChEBI" id="CHEBI:57540"/>
        <dbReference type="ChEBI" id="CHEBI:57945"/>
        <dbReference type="EC" id="7.2.1.1"/>
    </reaction>
</comment>
<comment type="caution">
    <text evidence="19">The sequence shown here is derived from an EMBL/GenBank/DDBJ whole genome shotgun (WGS) entry which is preliminary data.</text>
</comment>
<keyword evidence="8 16" id="KW-1278">Translocase</keyword>
<dbReference type="NCBIfam" id="NF003749">
    <property type="entry name" value="PRK05346.1-5"/>
    <property type="match status" value="1"/>
</dbReference>
<comment type="cofactor">
    <cofactor evidence="16 17">
        <name>FMN</name>
        <dbReference type="ChEBI" id="CHEBI:58210"/>
    </cofactor>
</comment>
<evidence type="ECO:0000256" key="17">
    <source>
        <dbReference type="PIRNR" id="PIRNR009437"/>
    </source>
</evidence>
<evidence type="ECO:0000256" key="3">
    <source>
        <dbReference type="ARBA" id="ARBA00022519"/>
    </source>
</evidence>
<evidence type="ECO:0000256" key="8">
    <source>
        <dbReference type="ARBA" id="ARBA00022967"/>
    </source>
</evidence>
<proteinExistence type="inferred from homology"/>
<evidence type="ECO:0000256" key="10">
    <source>
        <dbReference type="ARBA" id="ARBA00023027"/>
    </source>
</evidence>
<accession>A0A2S8G371</accession>
<dbReference type="GO" id="GO:0016655">
    <property type="term" value="F:oxidoreductase activity, acting on NAD(P)H, quinone or similar compound as acceptor"/>
    <property type="evidence" value="ECO:0007669"/>
    <property type="project" value="UniProtKB-UniRule"/>
</dbReference>
<dbReference type="GO" id="GO:0005886">
    <property type="term" value="C:plasma membrane"/>
    <property type="evidence" value="ECO:0007669"/>
    <property type="project" value="UniProtKB-SubCell"/>
</dbReference>
<organism evidence="19 20">
    <name type="scientific">Blastopirellula marina</name>
    <dbReference type="NCBI Taxonomy" id="124"/>
    <lineage>
        <taxon>Bacteria</taxon>
        <taxon>Pseudomonadati</taxon>
        <taxon>Planctomycetota</taxon>
        <taxon>Planctomycetia</taxon>
        <taxon>Pirellulales</taxon>
        <taxon>Pirellulaceae</taxon>
        <taxon>Blastopirellula</taxon>
    </lineage>
</organism>
<evidence type="ECO:0000313" key="20">
    <source>
        <dbReference type="Proteomes" id="UP000240009"/>
    </source>
</evidence>
<evidence type="ECO:0000256" key="2">
    <source>
        <dbReference type="ARBA" id="ARBA00022475"/>
    </source>
</evidence>
<dbReference type="GO" id="GO:0010181">
    <property type="term" value="F:FMN binding"/>
    <property type="evidence" value="ECO:0007669"/>
    <property type="project" value="UniProtKB-UniRule"/>
</dbReference>
<evidence type="ECO:0000313" key="19">
    <source>
        <dbReference type="EMBL" id="PQO38899.1"/>
    </source>
</evidence>
<keyword evidence="2 16" id="KW-1003">Cell membrane</keyword>
<evidence type="ECO:0000256" key="13">
    <source>
        <dbReference type="ARBA" id="ARBA00023075"/>
    </source>
</evidence>
<dbReference type="EC" id="7.2.1.1" evidence="16 17"/>
<dbReference type="GO" id="GO:0006814">
    <property type="term" value="P:sodium ion transport"/>
    <property type="evidence" value="ECO:0007669"/>
    <property type="project" value="UniProtKB-UniRule"/>
</dbReference>
<dbReference type="RefSeq" id="WP_105350098.1">
    <property type="nucleotide sequence ID" value="NZ_PUIA01000016.1"/>
</dbReference>
<keyword evidence="3" id="KW-0997">Cell inner membrane</keyword>
<comment type="caution">
    <text evidence="16">Lacks conserved residue(s) required for the propagation of feature annotation.</text>
</comment>
<dbReference type="Proteomes" id="UP000240009">
    <property type="component" value="Unassembled WGS sequence"/>
</dbReference>
<keyword evidence="6 16" id="KW-0288">FMN</keyword>
<evidence type="ECO:0000256" key="15">
    <source>
        <dbReference type="ARBA" id="ARBA00023201"/>
    </source>
</evidence>
<dbReference type="EMBL" id="PUIA01000016">
    <property type="protein sequence ID" value="PQO38899.1"/>
    <property type="molecule type" value="Genomic_DNA"/>
</dbReference>
<keyword evidence="9 16" id="KW-1133">Transmembrane helix</keyword>
<evidence type="ECO:0000256" key="14">
    <source>
        <dbReference type="ARBA" id="ARBA00023136"/>
    </source>
</evidence>
<gene>
    <name evidence="16" type="primary">nqrC</name>
    <name evidence="19" type="ORF">C5Y96_03235</name>
</gene>
<evidence type="ECO:0000256" key="4">
    <source>
        <dbReference type="ARBA" id="ARBA00022553"/>
    </source>
</evidence>
<keyword evidence="13 16" id="KW-0830">Ubiquinone</keyword>
<comment type="subcellular location">
    <subcellularLocation>
        <location evidence="16">Cell membrane</location>
        <topology evidence="16">Single-pass membrane protein</topology>
    </subcellularLocation>
</comment>
<evidence type="ECO:0000256" key="9">
    <source>
        <dbReference type="ARBA" id="ARBA00022989"/>
    </source>
</evidence>
<dbReference type="AlphaFoldDB" id="A0A2S8G371"/>
<dbReference type="PANTHER" id="PTHR37838">
    <property type="entry name" value="NA(+)-TRANSLOCATING NADH-QUINONE REDUCTASE SUBUNIT C"/>
    <property type="match status" value="1"/>
</dbReference>
<feature type="modified residue" description="FMN phosphoryl threonine" evidence="16">
    <location>
        <position position="230"/>
    </location>
</feature>